<dbReference type="STRING" id="1576369.SAMN05421753_11983"/>
<evidence type="ECO:0000313" key="4">
    <source>
        <dbReference type="Proteomes" id="UP000199518"/>
    </source>
</evidence>
<gene>
    <name evidence="3" type="ORF">SAMN05421753_11983</name>
</gene>
<sequence>MRGALVAWCLLASVCLAQQQSREEKVLADRAHAAAQGFWIYNDIEQGLVQARLTGKPLLVLLRCIPCEECVKLDDALMEQDPVVRPLLEQFVCVRQVSTNGLDLDLFQYDTDQSFAVFLMNADGTIYGRYGTRSDRTKWEDDVSVVGLGQAMTKALELHRQHGSQAAALAGKKGKPIEFRRPEMAPALREKYSGKLVFETNVVKSCIHCHQIGEARREFYRAEGKPIPEAVLFPYPHPKAIGLKLDPKTCGDVLAVTPDSPADKSGFQRGDRIQRMSGQPILSMADVQWVLHNVDAGGGQVQVDVLRQDRPVSLTLSLPTGWRQADDLSWRVSSWGLSRMVLGGMRLETIPAEERTSLGIMNSSMALRVKSVGQYGPHATAKKAGFLKGDIIVNYDGQTTFANETALFHYAVNAHPAGESVAVDVVREGKTFRLMLPMQQ</sequence>
<dbReference type="Pfam" id="PF13180">
    <property type="entry name" value="PDZ_2"/>
    <property type="match status" value="1"/>
</dbReference>
<evidence type="ECO:0000259" key="2">
    <source>
        <dbReference type="SMART" id="SM00228"/>
    </source>
</evidence>
<dbReference type="InterPro" id="IPR001478">
    <property type="entry name" value="PDZ"/>
</dbReference>
<dbReference type="GO" id="GO:0006508">
    <property type="term" value="P:proteolysis"/>
    <property type="evidence" value="ECO:0007669"/>
    <property type="project" value="InterPro"/>
</dbReference>
<dbReference type="AlphaFoldDB" id="A0A1I3QXV4"/>
<proteinExistence type="predicted"/>
<evidence type="ECO:0000313" key="3">
    <source>
        <dbReference type="EMBL" id="SFJ38590.1"/>
    </source>
</evidence>
<dbReference type="Pfam" id="PF13899">
    <property type="entry name" value="Thioredoxin_7"/>
    <property type="match status" value="1"/>
</dbReference>
<feature type="domain" description="PDZ" evidence="2">
    <location>
        <begin position="239"/>
        <end position="309"/>
    </location>
</feature>
<dbReference type="SUPFAM" id="SSF50156">
    <property type="entry name" value="PDZ domain-like"/>
    <property type="match status" value="2"/>
</dbReference>
<dbReference type="GO" id="GO:0016020">
    <property type="term" value="C:membrane"/>
    <property type="evidence" value="ECO:0007669"/>
    <property type="project" value="InterPro"/>
</dbReference>
<keyword evidence="4" id="KW-1185">Reference proteome</keyword>
<dbReference type="PANTHER" id="PTHR42837">
    <property type="entry name" value="REGULATOR OF SIGMA-E PROTEASE RSEP"/>
    <property type="match status" value="1"/>
</dbReference>
<dbReference type="SMART" id="SM00228">
    <property type="entry name" value="PDZ"/>
    <property type="match status" value="2"/>
</dbReference>
<dbReference type="InterPro" id="IPR004387">
    <property type="entry name" value="Pept_M50_Zn"/>
</dbReference>
<dbReference type="EMBL" id="FOQD01000019">
    <property type="protein sequence ID" value="SFJ38590.1"/>
    <property type="molecule type" value="Genomic_DNA"/>
</dbReference>
<dbReference type="Proteomes" id="UP000199518">
    <property type="component" value="Unassembled WGS sequence"/>
</dbReference>
<dbReference type="SUPFAM" id="SSF52833">
    <property type="entry name" value="Thioredoxin-like"/>
    <property type="match status" value="1"/>
</dbReference>
<name>A0A1I3QXV4_9PLAN</name>
<feature type="domain" description="PDZ" evidence="2">
    <location>
        <begin position="356"/>
        <end position="429"/>
    </location>
</feature>
<dbReference type="Gene3D" id="3.40.30.10">
    <property type="entry name" value="Glutaredoxin"/>
    <property type="match status" value="1"/>
</dbReference>
<dbReference type="InterPro" id="IPR036034">
    <property type="entry name" value="PDZ_sf"/>
</dbReference>
<dbReference type="Gene3D" id="2.30.42.10">
    <property type="match status" value="2"/>
</dbReference>
<dbReference type="InterPro" id="IPR036249">
    <property type="entry name" value="Thioredoxin-like_sf"/>
</dbReference>
<dbReference type="NCBIfam" id="NF041199">
    <property type="entry name" value="trx7_PDZ_seleno"/>
    <property type="match status" value="1"/>
</dbReference>
<reference evidence="4" key="1">
    <citation type="submission" date="2016-10" db="EMBL/GenBank/DDBJ databases">
        <authorList>
            <person name="Varghese N."/>
            <person name="Submissions S."/>
        </authorList>
    </citation>
    <scope>NUCLEOTIDE SEQUENCE [LARGE SCALE GENOMIC DNA]</scope>
    <source>
        <strain evidence="4">DSM 26348</strain>
    </source>
</reference>
<dbReference type="GO" id="GO:0004222">
    <property type="term" value="F:metalloendopeptidase activity"/>
    <property type="evidence" value="ECO:0007669"/>
    <property type="project" value="InterPro"/>
</dbReference>
<dbReference type="PANTHER" id="PTHR42837:SF2">
    <property type="entry name" value="MEMBRANE METALLOPROTEASE ARASP2, CHLOROPLASTIC-RELATED"/>
    <property type="match status" value="1"/>
</dbReference>
<organism evidence="3 4">
    <name type="scientific">Planctomicrobium piriforme</name>
    <dbReference type="NCBI Taxonomy" id="1576369"/>
    <lineage>
        <taxon>Bacteria</taxon>
        <taxon>Pseudomonadati</taxon>
        <taxon>Planctomycetota</taxon>
        <taxon>Planctomycetia</taxon>
        <taxon>Planctomycetales</taxon>
        <taxon>Planctomycetaceae</taxon>
        <taxon>Planctomicrobium</taxon>
    </lineage>
</organism>
<dbReference type="RefSeq" id="WP_245764695.1">
    <property type="nucleotide sequence ID" value="NZ_FOQD01000019.1"/>
</dbReference>
<accession>A0A1I3QXV4</accession>
<protein>
    <submittedName>
        <fullName evidence="3">PDZ domain-containing protein</fullName>
    </submittedName>
</protein>
<comment type="cofactor">
    <cofactor evidence="1">
        <name>Zn(2+)</name>
        <dbReference type="ChEBI" id="CHEBI:29105"/>
    </cofactor>
</comment>
<evidence type="ECO:0000256" key="1">
    <source>
        <dbReference type="ARBA" id="ARBA00001947"/>
    </source>
</evidence>